<feature type="transmembrane region" description="Helical" evidence="2">
    <location>
        <begin position="1219"/>
        <end position="1252"/>
    </location>
</feature>
<dbReference type="InterPro" id="IPR008737">
    <property type="entry name" value="DUF1758"/>
</dbReference>
<feature type="domain" description="DUF1758" evidence="3">
    <location>
        <begin position="474"/>
        <end position="627"/>
    </location>
</feature>
<dbReference type="InterPro" id="IPR005312">
    <property type="entry name" value="DUF1759"/>
</dbReference>
<feature type="compositionally biased region" description="Polar residues" evidence="1">
    <location>
        <begin position="1432"/>
        <end position="1442"/>
    </location>
</feature>
<sequence length="1442" mass="162479">MSNDKDLTKQKRIRTGHRSYIKKLFATSDELMSADVPDVNKIECMKISLTDRMSTIQGLDDAILLLVEEESIVKEIEEAGEFKEMIQMYLVNINSLLKKLQLTTSQAPVNNDHSLGNTGDSSFTEVTQVRTKLPKLQLNKFNGDPKVWNEWWDSYKCAIHDNTHMSEMEKFNYLRSYLQGEAASAVAGLQLTSANYTIALDLLKGRFAQKQTIINAHMDALLKLEGTTCNSDVNKIRRVYDSIEVHVRGLKTLGVESEQYGTLLVPIILSKVPEDLRLILSRQISTENWKLDEILKHLRTELEARERCASSTIKENIKETSKQSSKDGSSPKGDGGRSKGSYLSAAALQAQGIKVSCTYCRKAHASFKCDVITNVQARKELLKKEGRCYVCLRKSHLAKDCNGKSCFKCNKRHHPSICEQAPQTPPLQQEQNKGGGKPPVDGAKETTATYVFTEAKTSVLLQTAIATVINSEDPEKSIQARIIFDSGSQRSYVTHRIKESLNLPTIKKETLMIKTFGSSVGQLQTQDLVQLTVKGEDSNQIVQLNAFTIPTICSPLKNQAIEIACHNYSHLQGLKLADIGPESNIGSEVDILIGGDYNYWHFLNGDIRRGELGPVAVNSMFGWVLSGPVDDEVESTQVNLTSTHVLRVSNETATIHPGDKRLEKQLRQFWDLEAIGISSSEETIQDQFKKDVDFKDGHYEWQSWCDELNKVGYIEIPRCYLSNSADGSISYQLHGFCDSSRVCYAAVVYLRVETEVDIRTSLVMSKTTVAPLSQTSIPRLELLSALILARLMAKVMSALQSVIDIDIIKCWTDSITALFWIQGKEKEWKTFVENRVNEIRSLVPVECWSHTPGRDNPADIPSRGAKASQLQTSDTWFHGPSWLVCDEGEWPASKPLSQPSDECNQELSTILAEIEHESTTNIVNLKVTVVSENETRCFPKTKWPWANEIGRTILSLALRAKDTIFNSPLFTLILEVGTHEVDIQVTEETDGCLPPGDEGIDRIFDFLLHRLSQTKDTKYFGLCRVKTHGTYNCCQITRGRNLTICDNYSSLVVDFALPAIIVIFSLSFFMVIPFVLEHIITYPTIKFYKTSDSPMSLTSILSMMFFEGRGPAMSLFRKCVFALLLYAVCFLPNFTASEELEIVFWVWAGFFVISSYDVLMTHEECKMGKGECKRPKWDKNLIFCFKIPFFLFQNSISFFQNSIHSSFQNSINFFFDGMILMLAVAIVVGFVLNAEYFGPFVVPIVTLITYLWKNWKFSVEGEFLNLKTSIIKICKERAPSREDENISVNNTTDNSELSGAARFFDFICSCLRDTSKDPHTWECFCCNKQDASGNGGSQHPTRSRVRDSGASLSAQAINAIVSALIPFIFDTIFADHHSPQKMCVDMATREKLEHILKVDKRENNRIFVKLINININNGKSQSNKVTKKTENMQRQQTEQSDV</sequence>
<dbReference type="Pfam" id="PF05585">
    <property type="entry name" value="DUF1758"/>
    <property type="match status" value="1"/>
</dbReference>
<comment type="caution">
    <text evidence="4">The sequence shown here is derived from an EMBL/GenBank/DDBJ whole genome shotgun (WGS) entry which is preliminary data.</text>
</comment>
<reference evidence="4" key="1">
    <citation type="submission" date="2020-04" db="EMBL/GenBank/DDBJ databases">
        <authorList>
            <person name="Alioto T."/>
            <person name="Alioto T."/>
            <person name="Gomez Garrido J."/>
        </authorList>
    </citation>
    <scope>NUCLEOTIDE SEQUENCE</scope>
    <source>
        <strain evidence="4">A484AB</strain>
    </source>
</reference>
<feature type="region of interest" description="Disordered" evidence="1">
    <location>
        <begin position="316"/>
        <end position="340"/>
    </location>
</feature>
<feature type="compositionally biased region" description="Basic and acidic residues" evidence="1">
    <location>
        <begin position="316"/>
        <end position="325"/>
    </location>
</feature>
<feature type="transmembrane region" description="Helical" evidence="2">
    <location>
        <begin position="1142"/>
        <end position="1159"/>
    </location>
</feature>
<gene>
    <name evidence="4" type="ORF">PACLA_8A000896</name>
</gene>
<keyword evidence="2" id="KW-0472">Membrane</keyword>
<evidence type="ECO:0000256" key="2">
    <source>
        <dbReference type="SAM" id="Phobius"/>
    </source>
</evidence>
<dbReference type="Proteomes" id="UP001152795">
    <property type="component" value="Unassembled WGS sequence"/>
</dbReference>
<dbReference type="PANTHER" id="PTHR47331">
    <property type="entry name" value="PHD-TYPE DOMAIN-CONTAINING PROTEIN"/>
    <property type="match status" value="1"/>
</dbReference>
<feature type="transmembrane region" description="Helical" evidence="2">
    <location>
        <begin position="1119"/>
        <end position="1136"/>
    </location>
</feature>
<feature type="transmembrane region" description="Helical" evidence="2">
    <location>
        <begin position="1180"/>
        <end position="1199"/>
    </location>
</feature>
<protein>
    <recommendedName>
        <fullName evidence="3">DUF1758 domain-containing protein</fullName>
    </recommendedName>
</protein>
<evidence type="ECO:0000313" key="5">
    <source>
        <dbReference type="Proteomes" id="UP001152795"/>
    </source>
</evidence>
<feature type="region of interest" description="Disordered" evidence="1">
    <location>
        <begin position="418"/>
        <end position="443"/>
    </location>
</feature>
<organism evidence="4 5">
    <name type="scientific">Paramuricea clavata</name>
    <name type="common">Red gorgonian</name>
    <name type="synonym">Violescent sea-whip</name>
    <dbReference type="NCBI Taxonomy" id="317549"/>
    <lineage>
        <taxon>Eukaryota</taxon>
        <taxon>Metazoa</taxon>
        <taxon>Cnidaria</taxon>
        <taxon>Anthozoa</taxon>
        <taxon>Octocorallia</taxon>
        <taxon>Malacalcyonacea</taxon>
        <taxon>Plexauridae</taxon>
        <taxon>Paramuricea</taxon>
    </lineage>
</organism>
<dbReference type="Pfam" id="PF05380">
    <property type="entry name" value="Peptidase_A17"/>
    <property type="match status" value="1"/>
</dbReference>
<name>A0A7D9DKH0_PARCT</name>
<keyword evidence="2" id="KW-1133">Transmembrane helix</keyword>
<evidence type="ECO:0000256" key="1">
    <source>
        <dbReference type="SAM" id="MobiDB-lite"/>
    </source>
</evidence>
<keyword evidence="2" id="KW-0812">Transmembrane</keyword>
<dbReference type="Pfam" id="PF03564">
    <property type="entry name" value="DUF1759"/>
    <property type="match status" value="1"/>
</dbReference>
<proteinExistence type="predicted"/>
<dbReference type="PANTHER" id="PTHR47331:SF5">
    <property type="entry name" value="RIBONUCLEASE H"/>
    <property type="match status" value="1"/>
</dbReference>
<accession>A0A7D9DKH0</accession>
<feature type="transmembrane region" description="Helical" evidence="2">
    <location>
        <begin position="1055"/>
        <end position="1076"/>
    </location>
</feature>
<dbReference type="InterPro" id="IPR008042">
    <property type="entry name" value="Retrotrans_Pao"/>
</dbReference>
<keyword evidence="5" id="KW-1185">Reference proteome</keyword>
<evidence type="ECO:0000313" key="4">
    <source>
        <dbReference type="EMBL" id="CAB3987395.1"/>
    </source>
</evidence>
<dbReference type="EMBL" id="CACRXK020001166">
    <property type="protein sequence ID" value="CAB3987395.1"/>
    <property type="molecule type" value="Genomic_DNA"/>
</dbReference>
<dbReference type="OrthoDB" id="5989194at2759"/>
<feature type="region of interest" description="Disordered" evidence="1">
    <location>
        <begin position="1419"/>
        <end position="1442"/>
    </location>
</feature>
<evidence type="ECO:0000259" key="3">
    <source>
        <dbReference type="Pfam" id="PF05585"/>
    </source>
</evidence>